<gene>
    <name evidence="12" type="primary">LOC116039988</name>
</gene>
<dbReference type="Gene3D" id="4.10.1030.10">
    <property type="entry name" value="Ring Box Chain A, domain 5"/>
    <property type="match status" value="1"/>
</dbReference>
<evidence type="ECO:0000256" key="1">
    <source>
        <dbReference type="ARBA" id="ARBA00004906"/>
    </source>
</evidence>
<dbReference type="FunFam" id="4.10.1030.10:FF:000001">
    <property type="entry name" value="Putative Cullin-1"/>
    <property type="match status" value="1"/>
</dbReference>
<dbReference type="Pfam" id="PF26557">
    <property type="entry name" value="Cullin_AB"/>
    <property type="match status" value="1"/>
</dbReference>
<proteinExistence type="inferred from homology"/>
<evidence type="ECO:0000256" key="9">
    <source>
        <dbReference type="RuleBase" id="RU003829"/>
    </source>
</evidence>
<dbReference type="InterPro" id="IPR016158">
    <property type="entry name" value="Cullin_homology"/>
</dbReference>
<evidence type="ECO:0000256" key="8">
    <source>
        <dbReference type="PROSITE-ProRule" id="PRU00330"/>
    </source>
</evidence>
<dbReference type="GeneTree" id="ENSGT00940000154774"/>
<evidence type="ECO:0000313" key="13">
    <source>
        <dbReference type="Proteomes" id="UP000694568"/>
    </source>
</evidence>
<keyword evidence="4" id="KW-1017">Isopeptide bond</keyword>
<organism evidence="12 13">
    <name type="scientific">Sander lucioperca</name>
    <name type="common">Pike-perch</name>
    <name type="synonym">Perca lucioperca</name>
    <dbReference type="NCBI Taxonomy" id="283035"/>
    <lineage>
        <taxon>Eukaryota</taxon>
        <taxon>Metazoa</taxon>
        <taxon>Chordata</taxon>
        <taxon>Craniata</taxon>
        <taxon>Vertebrata</taxon>
        <taxon>Euteleostomi</taxon>
        <taxon>Actinopterygii</taxon>
        <taxon>Neopterygii</taxon>
        <taxon>Teleostei</taxon>
        <taxon>Neoteleostei</taxon>
        <taxon>Acanthomorphata</taxon>
        <taxon>Eupercaria</taxon>
        <taxon>Perciformes</taxon>
        <taxon>Percoidei</taxon>
        <taxon>Percidae</taxon>
        <taxon>Luciopercinae</taxon>
        <taxon>Sander</taxon>
    </lineage>
</organism>
<dbReference type="GO" id="GO:0031461">
    <property type="term" value="C:cullin-RING ubiquitin ligase complex"/>
    <property type="evidence" value="ECO:0007669"/>
    <property type="project" value="InterPro"/>
</dbReference>
<evidence type="ECO:0000259" key="11">
    <source>
        <dbReference type="PROSITE" id="PS50069"/>
    </source>
</evidence>
<keyword evidence="3" id="KW-0488">Methylation</keyword>
<reference evidence="12" key="1">
    <citation type="submission" date="2025-08" db="UniProtKB">
        <authorList>
            <consortium name="Ensembl"/>
        </authorList>
    </citation>
    <scope>IDENTIFICATION</scope>
</reference>
<dbReference type="InterPro" id="IPR016157">
    <property type="entry name" value="Cullin_CS"/>
</dbReference>
<dbReference type="InterPro" id="IPR045093">
    <property type="entry name" value="Cullin"/>
</dbReference>
<dbReference type="InterPro" id="IPR036317">
    <property type="entry name" value="Cullin_homology_sf"/>
</dbReference>
<dbReference type="FunFam" id="1.10.10.10:FF:000014">
    <property type="entry name" value="Cullin 1"/>
    <property type="match status" value="1"/>
</dbReference>
<dbReference type="SMART" id="SM00182">
    <property type="entry name" value="CULLIN"/>
    <property type="match status" value="1"/>
</dbReference>
<dbReference type="SUPFAM" id="SSF46785">
    <property type="entry name" value="Winged helix' DNA-binding domain"/>
    <property type="match status" value="1"/>
</dbReference>
<evidence type="ECO:0000256" key="7">
    <source>
        <dbReference type="ARBA" id="ARBA00069612"/>
    </source>
</evidence>
<dbReference type="Gene3D" id="1.20.1310.10">
    <property type="entry name" value="Cullin Repeats"/>
    <property type="match status" value="5"/>
</dbReference>
<dbReference type="Ensembl" id="ENSSLUT00000060214.1">
    <property type="protein sequence ID" value="ENSSLUP00000058530.1"/>
    <property type="gene ID" value="ENSSLUG00000025084.1"/>
</dbReference>
<dbReference type="Pfam" id="PF00888">
    <property type="entry name" value="Cullin"/>
    <property type="match status" value="1"/>
</dbReference>
<sequence length="717" mass="82879">MSSNRTQNPHGLKQIGLDQIWDDLRAGIQQVYTRQSMAKSRYMELYTHVYNYCTSVHQSSQGRGSVPPAKPSKKSTTPGGAQFVGLELYKRLKEFLKNYLTSLLKDGEDLMDECVLKFYTQQWEDYRFSSKVLNGICAYLNRHWVRRECDEGRKGIYEIYSLALVTWRECLFRPLNKQVTNAVLKLIERERNGETINTRLISGVAEARLLEEQRRVQVYLHESTQDELARKCEQVLIEKHLEIFHTEFQNLLDADKNEDLGRMYNLVSRITDGLGELKKLLETHIHNQGLAAIEKCGEAALNDPKVYVQTTLDVHKKYNALVMSAFNNDAGFVAALDKACGRFINNNAVTRMAQSSSKSPELLARYCDSLLKKSSKNPEEAELEDTLNQVMVVFKYIEDKDVFQKFYAKMLAKRLVHQNSASDDAEASMISKLKQACGFEYTSKLQRMFQDIGVSKDLNEQFKKHLTNSEPLDLDFSIQVLSSGSWPFQQSCTFALPSELERSYQRFTAFYASRHSGRKLTWLYHLSKGELVTNCFKNRYTLQASTFQMAILLQYNTEDSYTVQQLTDSTQIKTDILVQVLQILLKSKLLVMEDENANVDEVEFKPDTVIKLFLGYKNKKLRVNINVPMKTEQKQEQETTHKNIEEDRKLLIQAAIVRIMKMRKVLKHQQLLAEVLNQLSSRFKPRVPVIKKCIDILIEKEYLERVDGEKDTYSYLA</sequence>
<keyword evidence="6" id="KW-0832">Ubl conjugation</keyword>
<dbReference type="AlphaFoldDB" id="A0A8D0ASD6"/>
<dbReference type="PANTHER" id="PTHR11932">
    <property type="entry name" value="CULLIN"/>
    <property type="match status" value="1"/>
</dbReference>
<evidence type="ECO:0000256" key="5">
    <source>
        <dbReference type="ARBA" id="ARBA00022786"/>
    </source>
</evidence>
<dbReference type="SUPFAM" id="SSF75632">
    <property type="entry name" value="Cullin homology domain"/>
    <property type="match status" value="1"/>
</dbReference>
<evidence type="ECO:0000256" key="10">
    <source>
        <dbReference type="SAM" id="MobiDB-lite"/>
    </source>
</evidence>
<dbReference type="Pfam" id="PF10557">
    <property type="entry name" value="Cullin_Nedd8"/>
    <property type="match status" value="1"/>
</dbReference>
<name>A0A8D0ASD6_SANLU</name>
<evidence type="ECO:0000313" key="12">
    <source>
        <dbReference type="Ensembl" id="ENSSLUP00000058530.1"/>
    </source>
</evidence>
<feature type="region of interest" description="Disordered" evidence="10">
    <location>
        <begin position="58"/>
        <end position="78"/>
    </location>
</feature>
<protein>
    <recommendedName>
        <fullName evidence="7">Cullin-1</fullName>
    </recommendedName>
</protein>
<reference evidence="12" key="2">
    <citation type="submission" date="2025-09" db="UniProtKB">
        <authorList>
            <consortium name="Ensembl"/>
        </authorList>
    </citation>
    <scope>IDENTIFICATION</scope>
</reference>
<dbReference type="UniPathway" id="UPA00143"/>
<dbReference type="SMART" id="SM00884">
    <property type="entry name" value="Cullin_Nedd8"/>
    <property type="match status" value="1"/>
</dbReference>
<dbReference type="FunFam" id="1.20.1310.10:FF:000019">
    <property type="entry name" value="Cullin 1"/>
    <property type="match status" value="1"/>
</dbReference>
<dbReference type="Proteomes" id="UP000694568">
    <property type="component" value="Unplaced"/>
</dbReference>
<dbReference type="FunFam" id="1.20.1310.10:FF:000007">
    <property type="entry name" value="Cullin 1"/>
    <property type="match status" value="1"/>
</dbReference>
<dbReference type="GO" id="GO:0006915">
    <property type="term" value="P:apoptotic process"/>
    <property type="evidence" value="ECO:0007669"/>
    <property type="project" value="UniProtKB-ARBA"/>
</dbReference>
<comment type="similarity">
    <text evidence="2 8 9">Belongs to the cullin family.</text>
</comment>
<dbReference type="FunFam" id="1.20.1310.10:FF:000023">
    <property type="entry name" value="cullin-1"/>
    <property type="match status" value="1"/>
</dbReference>
<dbReference type="Gene3D" id="1.10.10.10">
    <property type="entry name" value="Winged helix-like DNA-binding domain superfamily/Winged helix DNA-binding domain"/>
    <property type="match status" value="2"/>
</dbReference>
<dbReference type="SUPFAM" id="SSF74788">
    <property type="entry name" value="Cullin repeat-like"/>
    <property type="match status" value="1"/>
</dbReference>
<dbReference type="InterPro" id="IPR036390">
    <property type="entry name" value="WH_DNA-bd_sf"/>
</dbReference>
<dbReference type="PROSITE" id="PS01256">
    <property type="entry name" value="CULLIN_1"/>
    <property type="match status" value="1"/>
</dbReference>
<accession>A0A8D0ASD6</accession>
<dbReference type="GO" id="GO:0031146">
    <property type="term" value="P:SCF-dependent proteasomal ubiquitin-dependent protein catabolic process"/>
    <property type="evidence" value="ECO:0007669"/>
    <property type="project" value="UniProtKB-ARBA"/>
</dbReference>
<dbReference type="GO" id="GO:0070936">
    <property type="term" value="P:protein K48-linked ubiquitination"/>
    <property type="evidence" value="ECO:0007669"/>
    <property type="project" value="UniProtKB-ARBA"/>
</dbReference>
<dbReference type="InterPro" id="IPR036388">
    <property type="entry name" value="WH-like_DNA-bd_sf"/>
</dbReference>
<dbReference type="InterPro" id="IPR059120">
    <property type="entry name" value="Cullin-like_AB"/>
</dbReference>
<dbReference type="FunFam" id="3.30.230.130:FF:000003">
    <property type="entry name" value="Cullin 2"/>
    <property type="match status" value="1"/>
</dbReference>
<dbReference type="GO" id="GO:0031625">
    <property type="term" value="F:ubiquitin protein ligase binding"/>
    <property type="evidence" value="ECO:0007669"/>
    <property type="project" value="InterPro"/>
</dbReference>
<keyword evidence="13" id="KW-1185">Reference proteome</keyword>
<comment type="pathway">
    <text evidence="1">Protein modification; protein ubiquitination.</text>
</comment>
<feature type="domain" description="Cullin family profile" evidence="11">
    <location>
        <begin position="358"/>
        <end position="585"/>
    </location>
</feature>
<evidence type="ECO:0000256" key="4">
    <source>
        <dbReference type="ARBA" id="ARBA00022499"/>
    </source>
</evidence>
<evidence type="ECO:0000256" key="3">
    <source>
        <dbReference type="ARBA" id="ARBA00022481"/>
    </source>
</evidence>
<keyword evidence="5" id="KW-0833">Ubl conjugation pathway</keyword>
<evidence type="ECO:0000256" key="6">
    <source>
        <dbReference type="ARBA" id="ARBA00022843"/>
    </source>
</evidence>
<dbReference type="FunFam" id="1.10.10.10:FF:000161">
    <property type="entry name" value="Cullin 1"/>
    <property type="match status" value="1"/>
</dbReference>
<dbReference type="InterPro" id="IPR016159">
    <property type="entry name" value="Cullin_repeat-like_dom_sf"/>
</dbReference>
<dbReference type="InterPro" id="IPR019559">
    <property type="entry name" value="Cullin_neddylation_domain"/>
</dbReference>
<dbReference type="InterPro" id="IPR001373">
    <property type="entry name" value="Cullin_N"/>
</dbReference>
<evidence type="ECO:0000256" key="2">
    <source>
        <dbReference type="ARBA" id="ARBA00006019"/>
    </source>
</evidence>
<dbReference type="PROSITE" id="PS50069">
    <property type="entry name" value="CULLIN_2"/>
    <property type="match status" value="1"/>
</dbReference>